<dbReference type="AlphaFoldDB" id="A0A401X7B7"/>
<organism evidence="1 2">
    <name type="scientific">Acetobacter pasteurianus NBRC 3278</name>
    <dbReference type="NCBI Taxonomy" id="1226660"/>
    <lineage>
        <taxon>Bacteria</taxon>
        <taxon>Pseudomonadati</taxon>
        <taxon>Pseudomonadota</taxon>
        <taxon>Alphaproteobacteria</taxon>
        <taxon>Acetobacterales</taxon>
        <taxon>Acetobacteraceae</taxon>
        <taxon>Acetobacter</taxon>
    </lineage>
</organism>
<proteinExistence type="predicted"/>
<gene>
    <name evidence="1" type="ORF">NBRC3278_2651</name>
</gene>
<accession>A0A401X7B7</accession>
<evidence type="ECO:0000313" key="2">
    <source>
        <dbReference type="Proteomes" id="UP000287385"/>
    </source>
</evidence>
<reference evidence="1 2" key="1">
    <citation type="submission" date="2016-06" db="EMBL/GenBank/DDBJ databases">
        <title>Acetobacter pasteurianus NBRC 3278 whole genome sequencing project.</title>
        <authorList>
            <person name="Matsutani M."/>
            <person name="Shiwa Y."/>
            <person name="Okamoto-Kainuma A."/>
            <person name="Ishikawa M."/>
            <person name="Koizumi Y."/>
            <person name="Yoshikawa H."/>
            <person name="Yakushi T."/>
            <person name="Matsushita K."/>
        </authorList>
    </citation>
    <scope>NUCLEOTIDE SEQUENCE [LARGE SCALE GENOMIC DNA]</scope>
    <source>
        <strain evidence="1 2">NBRC 3278</strain>
    </source>
</reference>
<dbReference type="Proteomes" id="UP000287385">
    <property type="component" value="Unassembled WGS sequence"/>
</dbReference>
<sequence>MLMAIFSMKPLTDASSEEEADRRASVVALQMEHYHSLSLEKCWPVTTGSTVKANKCPSGIVTPDIASLEMGQSISYEGTFTSVTDGKWLVTYWTPDAIDANYPVNFSGLVAYYIRTKTWDTVHSGVYDASRQEFGYVPGGEPLPLASPFAGVDIPDGAVVQETEVDYLY</sequence>
<name>A0A401X7B7_ACEPA</name>
<evidence type="ECO:0000313" key="1">
    <source>
        <dbReference type="EMBL" id="GCD63558.1"/>
    </source>
</evidence>
<comment type="caution">
    <text evidence="1">The sequence shown here is derived from an EMBL/GenBank/DDBJ whole genome shotgun (WGS) entry which is preliminary data.</text>
</comment>
<keyword evidence="2" id="KW-1185">Reference proteome</keyword>
<protein>
    <submittedName>
        <fullName evidence="1">Uncharacterized protein</fullName>
    </submittedName>
</protein>
<dbReference type="EMBL" id="BDEV01000112">
    <property type="protein sequence ID" value="GCD63558.1"/>
    <property type="molecule type" value="Genomic_DNA"/>
</dbReference>